<dbReference type="InterPro" id="IPR009241">
    <property type="entry name" value="HigB-like"/>
</dbReference>
<dbReference type="STRING" id="1076549.HA45_24185"/>
<reference evidence="1 2" key="1">
    <citation type="submission" date="2017-11" db="EMBL/GenBank/DDBJ databases">
        <title>The genome sequence of Pantoea rodasii DSM 26611.</title>
        <authorList>
            <person name="Gao J."/>
            <person name="Mao X."/>
            <person name="Sun J."/>
        </authorList>
    </citation>
    <scope>NUCLEOTIDE SEQUENCE [LARGE SCALE GENOMIC DNA]</scope>
    <source>
        <strain evidence="1 2">DSM 26611</strain>
    </source>
</reference>
<dbReference type="AlphaFoldDB" id="A0A2M9WFV0"/>
<evidence type="ECO:0000313" key="2">
    <source>
        <dbReference type="Proteomes" id="UP000232062"/>
    </source>
</evidence>
<gene>
    <name evidence="1" type="ORF">PRCB_06595</name>
</gene>
<keyword evidence="2" id="KW-1185">Reference proteome</keyword>
<sequence length="117" mass="13543">MWQIITTDTFDDWLMAQDDTDRACVLSAMIVLQQAGPALCRHYADTLKGSRFSNMKELRIQSRGVPIRAFYAFDPWRSGVLLCAGHKSGNEKRFYAELSPLADKEFTHHLHRKERKE</sequence>
<accession>A0A2M9WFV0</accession>
<evidence type="ECO:0000313" key="1">
    <source>
        <dbReference type="EMBL" id="PJZ06386.1"/>
    </source>
</evidence>
<protein>
    <submittedName>
        <fullName evidence="1">Diaminopimelate decarboxylase</fullName>
    </submittedName>
</protein>
<comment type="caution">
    <text evidence="1">The sequence shown here is derived from an EMBL/GenBank/DDBJ whole genome shotgun (WGS) entry which is preliminary data.</text>
</comment>
<dbReference type="OrthoDB" id="330810at2"/>
<organism evidence="1 2">
    <name type="scientific">Pantoea rodasii</name>
    <dbReference type="NCBI Taxonomy" id="1076549"/>
    <lineage>
        <taxon>Bacteria</taxon>
        <taxon>Pseudomonadati</taxon>
        <taxon>Pseudomonadota</taxon>
        <taxon>Gammaproteobacteria</taxon>
        <taxon>Enterobacterales</taxon>
        <taxon>Erwiniaceae</taxon>
        <taxon>Pantoea</taxon>
    </lineage>
</organism>
<proteinExistence type="predicted"/>
<dbReference type="Pfam" id="PF05973">
    <property type="entry name" value="Gp49"/>
    <property type="match status" value="1"/>
</dbReference>
<dbReference type="Proteomes" id="UP000232062">
    <property type="component" value="Unassembled WGS sequence"/>
</dbReference>
<dbReference type="EMBL" id="PIQI01000011">
    <property type="protein sequence ID" value="PJZ06386.1"/>
    <property type="molecule type" value="Genomic_DNA"/>
</dbReference>
<name>A0A2M9WFV0_9GAMM</name>
<dbReference type="RefSeq" id="WP_100700921.1">
    <property type="nucleotide sequence ID" value="NZ_MLFP01000086.1"/>
</dbReference>